<dbReference type="GO" id="GO:0030313">
    <property type="term" value="C:cell envelope"/>
    <property type="evidence" value="ECO:0007669"/>
    <property type="project" value="UniProtKB-SubCell"/>
</dbReference>
<feature type="domain" description="BIG2" evidence="2">
    <location>
        <begin position="260"/>
        <end position="330"/>
    </location>
</feature>
<dbReference type="Gene3D" id="2.60.40.1080">
    <property type="match status" value="2"/>
</dbReference>
<dbReference type="InterPro" id="IPR042229">
    <property type="entry name" value="Listeria/Bacterioides_rpt_sf"/>
</dbReference>
<dbReference type="AlphaFoldDB" id="A0A1I6LCH2"/>
<accession>A0A1I6LCH2</accession>
<dbReference type="InterPro" id="IPR008964">
    <property type="entry name" value="Invasin/intimin_cell_adhesion"/>
</dbReference>
<organism evidence="3 4">
    <name type="scientific">Anaeromicropila populeti</name>
    <dbReference type="NCBI Taxonomy" id="37658"/>
    <lineage>
        <taxon>Bacteria</taxon>
        <taxon>Bacillati</taxon>
        <taxon>Bacillota</taxon>
        <taxon>Clostridia</taxon>
        <taxon>Lachnospirales</taxon>
        <taxon>Lachnospiraceae</taxon>
        <taxon>Anaeromicropila</taxon>
    </lineage>
</organism>
<evidence type="ECO:0000259" key="2">
    <source>
        <dbReference type="SMART" id="SM00635"/>
    </source>
</evidence>
<dbReference type="Pfam" id="PF09479">
    <property type="entry name" value="Flg_new"/>
    <property type="match status" value="1"/>
</dbReference>
<sequence length="419" mass="46093">MKRNKRNVSVFIMVLLLFITITPPVEVTNTVLASSLKGTTYTVYFNSNGGTYVSPIYNVPYGTTIELPNTPYRYGYWFRGWYSNSGLTIPFDMMTKVTGTTYLYAKWEQKSSNYPEILTQTVSDSTVSATFTVDINGQDYGYATEMNISLIDKSKVEDAVHEINLTNTFFAFELDIKDLLFDPAKPLPVKVSIPSGYDKSYVSVFYTANRKTIMAKMNGYVNTSNQYVFDAYTDGSYILMVCKDDASTVTNPTAYLRLTTPPTISVDGQVSIDYEFVNFTGDESEYDLIWYSSDTDIASVSKDGIVTGKSSGTATITCYSSDGTFTAQTKAVVKGIAVTSITPNVTKKTLTKGKSFQLKVTVAPSTATNKKLSYRSSNKSVATVSSTGKITAKKKGTCTITVKTTDGSNKTKKIKITVK</sequence>
<dbReference type="Gene3D" id="2.60.40.4270">
    <property type="entry name" value="Listeria-Bacteroides repeat domain"/>
    <property type="match status" value="1"/>
</dbReference>
<gene>
    <name evidence="3" type="ORF">SAMN05661086_03198</name>
</gene>
<evidence type="ECO:0000313" key="3">
    <source>
        <dbReference type="EMBL" id="SFS00968.1"/>
    </source>
</evidence>
<dbReference type="EMBL" id="FOYZ01000015">
    <property type="protein sequence ID" value="SFS00968.1"/>
    <property type="molecule type" value="Genomic_DNA"/>
</dbReference>
<evidence type="ECO:0000256" key="1">
    <source>
        <dbReference type="ARBA" id="ARBA00004196"/>
    </source>
</evidence>
<dbReference type="STRING" id="37658.SAMN05661086_03198"/>
<dbReference type="RefSeq" id="WP_092562986.1">
    <property type="nucleotide sequence ID" value="NZ_FOYZ01000015.1"/>
</dbReference>
<evidence type="ECO:0000313" key="4">
    <source>
        <dbReference type="Proteomes" id="UP000199659"/>
    </source>
</evidence>
<comment type="subcellular location">
    <subcellularLocation>
        <location evidence="1">Cell envelope</location>
    </subcellularLocation>
</comment>
<protein>
    <submittedName>
        <fullName evidence="3">Listeria/Bacterioides repeat-containing protein</fullName>
    </submittedName>
</protein>
<dbReference type="OrthoDB" id="2053604at2"/>
<dbReference type="Proteomes" id="UP000199659">
    <property type="component" value="Unassembled WGS sequence"/>
</dbReference>
<dbReference type="SMART" id="SM00635">
    <property type="entry name" value="BID_2"/>
    <property type="match status" value="2"/>
</dbReference>
<dbReference type="InterPro" id="IPR003343">
    <property type="entry name" value="Big_2"/>
</dbReference>
<dbReference type="NCBIfam" id="TIGR02543">
    <property type="entry name" value="List_Bact_rpt"/>
    <property type="match status" value="1"/>
</dbReference>
<dbReference type="Pfam" id="PF02368">
    <property type="entry name" value="Big_2"/>
    <property type="match status" value="2"/>
</dbReference>
<feature type="domain" description="BIG2" evidence="2">
    <location>
        <begin position="337"/>
        <end position="414"/>
    </location>
</feature>
<dbReference type="InterPro" id="IPR013378">
    <property type="entry name" value="InlB-like_B-rpt"/>
</dbReference>
<dbReference type="SUPFAM" id="SSF49373">
    <property type="entry name" value="Invasin/intimin cell-adhesion fragments"/>
    <property type="match status" value="2"/>
</dbReference>
<reference evidence="3 4" key="1">
    <citation type="submission" date="2016-10" db="EMBL/GenBank/DDBJ databases">
        <authorList>
            <person name="de Groot N.N."/>
        </authorList>
    </citation>
    <scope>NUCLEOTIDE SEQUENCE [LARGE SCALE GENOMIC DNA]</scope>
    <source>
        <strain evidence="3 4">743A</strain>
    </source>
</reference>
<proteinExistence type="predicted"/>
<keyword evidence="4" id="KW-1185">Reference proteome</keyword>
<name>A0A1I6LCH2_9FIRM</name>